<feature type="compositionally biased region" description="Polar residues" evidence="5">
    <location>
        <begin position="140"/>
        <end position="150"/>
    </location>
</feature>
<feature type="compositionally biased region" description="Polar residues" evidence="5">
    <location>
        <begin position="555"/>
        <end position="564"/>
    </location>
</feature>
<feature type="compositionally biased region" description="Low complexity" evidence="5">
    <location>
        <begin position="583"/>
        <end position="600"/>
    </location>
</feature>
<dbReference type="PANTHER" id="PTHR46515">
    <property type="entry name" value="TATA ELEMENT MODULATORY FACTOR TMF1"/>
    <property type="match status" value="1"/>
</dbReference>
<evidence type="ECO:0000256" key="3">
    <source>
        <dbReference type="ARBA" id="ARBA00023054"/>
    </source>
</evidence>
<organism evidence="7 8">
    <name type="scientific">Ridgeia piscesae</name>
    <name type="common">Tubeworm</name>
    <dbReference type="NCBI Taxonomy" id="27915"/>
    <lineage>
        <taxon>Eukaryota</taxon>
        <taxon>Metazoa</taxon>
        <taxon>Spiralia</taxon>
        <taxon>Lophotrochozoa</taxon>
        <taxon>Annelida</taxon>
        <taxon>Polychaeta</taxon>
        <taxon>Sedentaria</taxon>
        <taxon>Canalipalpata</taxon>
        <taxon>Sabellida</taxon>
        <taxon>Siboglinidae</taxon>
        <taxon>Ridgeia</taxon>
    </lineage>
</organism>
<accession>A0AAD9NQH8</accession>
<dbReference type="PANTHER" id="PTHR46515:SF1">
    <property type="entry name" value="TATA ELEMENT MODULATORY FACTOR"/>
    <property type="match status" value="1"/>
</dbReference>
<evidence type="ECO:0000256" key="4">
    <source>
        <dbReference type="SAM" id="Coils"/>
    </source>
</evidence>
<feature type="compositionally biased region" description="Low complexity" evidence="5">
    <location>
        <begin position="82"/>
        <end position="94"/>
    </location>
</feature>
<feature type="region of interest" description="Disordered" evidence="5">
    <location>
        <begin position="1176"/>
        <end position="1199"/>
    </location>
</feature>
<feature type="region of interest" description="Disordered" evidence="5">
    <location>
        <begin position="335"/>
        <end position="683"/>
    </location>
</feature>
<feature type="compositionally biased region" description="Low complexity" evidence="5">
    <location>
        <begin position="1179"/>
        <end position="1197"/>
    </location>
</feature>
<protein>
    <recommendedName>
        <fullName evidence="6">TATA element modulatory factor 1 TATA binding domain-containing protein</fullName>
    </recommendedName>
</protein>
<dbReference type="GO" id="GO:0005794">
    <property type="term" value="C:Golgi apparatus"/>
    <property type="evidence" value="ECO:0007669"/>
    <property type="project" value="UniProtKB-SubCell"/>
</dbReference>
<feature type="compositionally biased region" description="Polar residues" evidence="5">
    <location>
        <begin position="519"/>
        <end position="532"/>
    </location>
</feature>
<feature type="compositionally biased region" description="Polar residues" evidence="5">
    <location>
        <begin position="341"/>
        <end position="357"/>
    </location>
</feature>
<dbReference type="GO" id="GO:0005783">
    <property type="term" value="C:endoplasmic reticulum"/>
    <property type="evidence" value="ECO:0007669"/>
    <property type="project" value="TreeGrafter"/>
</dbReference>
<feature type="coiled-coil region" evidence="4">
    <location>
        <begin position="988"/>
        <end position="1015"/>
    </location>
</feature>
<feature type="domain" description="TATA element modulatory factor 1 TATA binding" evidence="6">
    <location>
        <begin position="1225"/>
        <end position="1333"/>
    </location>
</feature>
<dbReference type="Pfam" id="PF12325">
    <property type="entry name" value="TMF_TATA_bd"/>
    <property type="match status" value="1"/>
</dbReference>
<proteinExistence type="predicted"/>
<dbReference type="EMBL" id="JAODUO010000634">
    <property type="protein sequence ID" value="KAK2176861.1"/>
    <property type="molecule type" value="Genomic_DNA"/>
</dbReference>
<feature type="coiled-coil region" evidence="4">
    <location>
        <begin position="1232"/>
        <end position="1332"/>
    </location>
</feature>
<name>A0AAD9NQH8_RIDPI</name>
<feature type="compositionally biased region" description="Low complexity" evidence="5">
    <location>
        <begin position="482"/>
        <end position="492"/>
    </location>
</feature>
<comment type="subcellular location">
    <subcellularLocation>
        <location evidence="1">Golgi apparatus</location>
    </subcellularLocation>
</comment>
<evidence type="ECO:0000259" key="6">
    <source>
        <dbReference type="Pfam" id="PF12325"/>
    </source>
</evidence>
<feature type="compositionally biased region" description="Basic and acidic residues" evidence="5">
    <location>
        <begin position="381"/>
        <end position="392"/>
    </location>
</feature>
<dbReference type="InterPro" id="IPR022091">
    <property type="entry name" value="TMF_TATA-bd"/>
</dbReference>
<feature type="region of interest" description="Disordered" evidence="5">
    <location>
        <begin position="32"/>
        <end position="70"/>
    </location>
</feature>
<evidence type="ECO:0000256" key="5">
    <source>
        <dbReference type="SAM" id="MobiDB-lite"/>
    </source>
</evidence>
<evidence type="ECO:0000313" key="7">
    <source>
        <dbReference type="EMBL" id="KAK2176861.1"/>
    </source>
</evidence>
<feature type="coiled-coil region" evidence="4">
    <location>
        <begin position="1122"/>
        <end position="1153"/>
    </location>
</feature>
<keyword evidence="2" id="KW-0333">Golgi apparatus</keyword>
<reference evidence="7" key="1">
    <citation type="journal article" date="2023" name="Mol. Biol. Evol.">
        <title>Third-Generation Sequencing Reveals the Adaptive Role of the Epigenome in Three Deep-Sea Polychaetes.</title>
        <authorList>
            <person name="Perez M."/>
            <person name="Aroh O."/>
            <person name="Sun Y."/>
            <person name="Lan Y."/>
            <person name="Juniper S.K."/>
            <person name="Young C.R."/>
            <person name="Angers B."/>
            <person name="Qian P.Y."/>
        </authorList>
    </citation>
    <scope>NUCLEOTIDE SEQUENCE</scope>
    <source>
        <strain evidence="7">R07B-5</strain>
    </source>
</reference>
<evidence type="ECO:0000256" key="2">
    <source>
        <dbReference type="ARBA" id="ARBA00023034"/>
    </source>
</evidence>
<gene>
    <name evidence="7" type="ORF">NP493_625g01082</name>
</gene>
<feature type="coiled-coil region" evidence="4">
    <location>
        <begin position="702"/>
        <end position="955"/>
    </location>
</feature>
<feature type="compositionally biased region" description="Polar residues" evidence="5">
    <location>
        <begin position="286"/>
        <end position="297"/>
    </location>
</feature>
<feature type="coiled-coil region" evidence="4">
    <location>
        <begin position="1045"/>
        <end position="1093"/>
    </location>
</feature>
<feature type="compositionally biased region" description="Polar residues" evidence="5">
    <location>
        <begin position="203"/>
        <end position="216"/>
    </location>
</feature>
<evidence type="ECO:0000313" key="8">
    <source>
        <dbReference type="Proteomes" id="UP001209878"/>
    </source>
</evidence>
<dbReference type="Proteomes" id="UP001209878">
    <property type="component" value="Unassembled WGS sequence"/>
</dbReference>
<dbReference type="InterPro" id="IPR022092">
    <property type="entry name" value="TMF_DNA-bd"/>
</dbReference>
<keyword evidence="3 4" id="KW-0175">Coiled coil</keyword>
<keyword evidence="8" id="KW-1185">Reference proteome</keyword>
<comment type="caution">
    <text evidence="7">The sequence shown here is derived from an EMBL/GenBank/DDBJ whole genome shotgun (WGS) entry which is preliminary data.</text>
</comment>
<feature type="compositionally biased region" description="Basic and acidic residues" evidence="5">
    <location>
        <begin position="155"/>
        <end position="201"/>
    </location>
</feature>
<evidence type="ECO:0000256" key="1">
    <source>
        <dbReference type="ARBA" id="ARBA00004555"/>
    </source>
</evidence>
<feature type="compositionally biased region" description="Basic and acidic residues" evidence="5">
    <location>
        <begin position="438"/>
        <end position="480"/>
    </location>
</feature>
<feature type="compositionally biased region" description="Polar residues" evidence="5">
    <location>
        <begin position="244"/>
        <end position="259"/>
    </location>
</feature>
<sequence>MAWWDSSGLSSFATQALKSAQKSIDKVLDIEVEEGEDGVKPSTSGDTAPSTVSATSDSASTSQTSTSGAELDGFWNAWLSPTTGSSSKLSTSLSQTAAKKKESKSKDRSLLKGKLGLGKKLRPTLNVEIPSSRPERPAETGTSKAASRSGITEDAGVKVGEKLPVESKMEEKTEDSGDLRDKELQLETDNRRSSDRKHDSDLSVATVQPGVSSVQGTEEKHPVETASETASVEGDKTCEDISATLPSTTSSDSSVLKGQTDTRDTKTEGFTNIQSPEKCLDVSAEVSDTTMDKSSGSADDDGTVPIDGSFVLSTSGWSDASFVAVSDQQSEEFDSCKELDTTSTGDLQTVGTTSSEGCCTGHTKEETGSGLSSSEIDEVEPQERQDTEEKGRMQVSVAPVHITVVGDDTEHQDDDVTKTDGEAQVEASDEIVTVIDDGSSHDDLSESNRTLTSDDHMSPEEPDGDRKDGEESDGKVDKETASGSGQTLSSSSYVKDLLEEAMVESVKDSDSKASSTSSCNMTRNESGQNSGQTSADEIDTTTSSDIEIISHISTPTLNGDNNGQGPFDLSPLRHALSRGFPRGSSSGHARSDSSSSSTSKNGDESSPDGVQARKQGRGTRTGGEGTETASERSTEAGDECPETSSQSEDMEKLLKAPEPNMPLQPIPETTDPADSELGEGRLKPLGVVDTETIDPSYLLERLASMAEVLDARERKLVELSKENMDLEETSNILRTQLQQSEEAREAEMADLNQLTDEFTERLSDAESRLQKVIREKDAVKKKLHDAETEFAKGRSSEKLLREKDQQISELLMEGEKLSKQQLQNSNVIKKLRTKDKENDSLIKSLKQKTDEQKAEIEHLHEVLDSKIELEKKQADAIKQLNDAVVKQEQELSRVNEDLEDSKEKMRSMQVTLDHSYKELAELQKMDVARQSRKQEEALSAEMQAKEEMRLSLERAQLDARQQHDGLVMQIDDLRLSMTRQEREHAHREEMLKQEISDLQQRLQEADDRNQELTQNVSAATRPLLRQVENLQTTHTAQIASYERVERNLTDRLGEAQVQLAAATEKERAATEQMMEVTSRISTLESQVATLRQEKCRLQAALEMEQTKADLLQETKINDTTKLEMAQQTLAKENRELKKDNMLLENQLEVEKMKTESEKKKLLLAHETLRDKEMQLAKMSSWSPSSRRGSVHSESSMSQDEMLERTLMATVGTNGNKMSLYDSLRQSGATTLLENLQSQLKQRDGEITQLQSEITELERTRESMAKELVNLTTKNDQLEEKLDSLVTLQQQYKALDKRYNALLQMYGEKVEQAQELSLDLQDMKELYKSQIDELLKTPATNDE</sequence>
<dbReference type="InterPro" id="IPR052602">
    <property type="entry name" value="Growth_transcription_reg"/>
</dbReference>
<feature type="compositionally biased region" description="Low complexity" evidence="5">
    <location>
        <begin position="47"/>
        <end position="69"/>
    </location>
</feature>
<feature type="region of interest" description="Disordered" evidence="5">
    <location>
        <begin position="82"/>
        <end position="305"/>
    </location>
</feature>
<dbReference type="Pfam" id="PF12329">
    <property type="entry name" value="TMF_DNA_bd"/>
    <property type="match status" value="1"/>
</dbReference>
<feature type="compositionally biased region" description="Low complexity" evidence="5">
    <location>
        <begin position="540"/>
        <end position="554"/>
    </location>
</feature>